<dbReference type="AlphaFoldDB" id="A0A095A0X6"/>
<evidence type="ECO:0000313" key="2">
    <source>
        <dbReference type="EMBL" id="KGB40437.1"/>
    </source>
</evidence>
<feature type="transmembrane region" description="Helical" evidence="1">
    <location>
        <begin position="292"/>
        <end position="313"/>
    </location>
</feature>
<protein>
    <submittedName>
        <fullName evidence="2">Uncharacterized protein</fullName>
    </submittedName>
</protein>
<organism evidence="2">
    <name type="scientific">Schistosoma haematobium</name>
    <name type="common">Blood fluke</name>
    <dbReference type="NCBI Taxonomy" id="6185"/>
    <lineage>
        <taxon>Eukaryota</taxon>
        <taxon>Metazoa</taxon>
        <taxon>Spiralia</taxon>
        <taxon>Lophotrochozoa</taxon>
        <taxon>Platyhelminthes</taxon>
        <taxon>Trematoda</taxon>
        <taxon>Digenea</taxon>
        <taxon>Strigeidida</taxon>
        <taxon>Schistosomatoidea</taxon>
        <taxon>Schistosomatidae</taxon>
        <taxon>Schistosoma</taxon>
    </lineage>
</organism>
<name>A0A095A0X6_SCHHA</name>
<evidence type="ECO:0000256" key="1">
    <source>
        <dbReference type="SAM" id="Phobius"/>
    </source>
</evidence>
<gene>
    <name evidence="2" type="ORF">MS3_08902</name>
</gene>
<keyword evidence="1" id="KW-0812">Transmembrane</keyword>
<dbReference type="EMBL" id="KL251466">
    <property type="protein sequence ID" value="KGB40437.1"/>
    <property type="molecule type" value="Genomic_DNA"/>
</dbReference>
<keyword evidence="1" id="KW-0472">Membrane</keyword>
<accession>A0A095A0X6</accession>
<proteinExistence type="predicted"/>
<reference evidence="2" key="1">
    <citation type="journal article" date="2012" name="Nat. Genet.">
        <title>Whole-genome sequence of Schistosoma haematobium.</title>
        <authorList>
            <person name="Young N.D."/>
            <person name="Jex A.R."/>
            <person name="Li B."/>
            <person name="Liu S."/>
            <person name="Yang L."/>
            <person name="Xiong Z."/>
            <person name="Li Y."/>
            <person name="Cantacessi C."/>
            <person name="Hall R.S."/>
            <person name="Xu X."/>
            <person name="Chen F."/>
            <person name="Wu X."/>
            <person name="Zerlotini A."/>
            <person name="Oliveira G."/>
            <person name="Hofmann A."/>
            <person name="Zhang G."/>
            <person name="Fang X."/>
            <person name="Kang Y."/>
            <person name="Campbell B.E."/>
            <person name="Loukas A."/>
            <person name="Ranganathan S."/>
            <person name="Rollinson D."/>
            <person name="Rinaldi G."/>
            <person name="Brindley P.J."/>
            <person name="Yang H."/>
            <person name="Wang J."/>
            <person name="Wang J."/>
            <person name="Gasser R.B."/>
        </authorList>
    </citation>
    <scope>NUCLEOTIDE SEQUENCE [LARGE SCALE GENOMIC DNA]</scope>
</reference>
<sequence length="316" mass="35337">MDCIFASIPVKSTNWYRKLDFAPLKFVHSAYTTSAGICDWENEHDQFVQNFHKVSEESPTADELPKFWNDTGGLSFLWQTNDLGCGVTVDDGGEKVVDVEETLQKLVLDETFEDPAILDISRKVSYQQLNEDSFQHLRNTPAYPTAPTDILDRTRDIWSIDGSYEVGYGSGKISTASDCNMKSKNVIDILRSLNVYPPPSVKTVSIPPEASTENYLSRKVATESQTREVGTELFPKASQSSRNLQNIVPVSQHKLYPSPVFSSGNRVCQSQAVQNSLSVHVSVHTTFGIMNFSFHLLGFLLFLQVVSNFTLLFQSS</sequence>
<keyword evidence="1" id="KW-1133">Transmembrane helix</keyword>